<dbReference type="PANTHER" id="PTHR12374">
    <property type="entry name" value="TRANSCRIPTIONAL ADAPTOR 2 ADA2 -RELATED"/>
    <property type="match status" value="1"/>
</dbReference>
<protein>
    <recommendedName>
        <fullName evidence="7">Transcriptional adapter</fullName>
    </recommendedName>
</protein>
<dbReference type="Gene3D" id="1.10.10.10">
    <property type="entry name" value="Winged helix-like DNA-binding domain superfamily/Winged helix DNA-binding domain"/>
    <property type="match status" value="1"/>
</dbReference>
<dbReference type="InterPro" id="IPR016827">
    <property type="entry name" value="Ada2/TADA2"/>
</dbReference>
<evidence type="ECO:0000256" key="2">
    <source>
        <dbReference type="ARBA" id="ARBA00022771"/>
    </source>
</evidence>
<feature type="domain" description="SANT" evidence="10">
    <location>
        <begin position="115"/>
        <end position="170"/>
    </location>
</feature>
<dbReference type="GO" id="GO:0003682">
    <property type="term" value="F:chromatin binding"/>
    <property type="evidence" value="ECO:0007669"/>
    <property type="project" value="TreeGrafter"/>
</dbReference>
<dbReference type="Proteomes" id="UP001165082">
    <property type="component" value="Unassembled WGS sequence"/>
</dbReference>
<evidence type="ECO:0000256" key="6">
    <source>
        <dbReference type="ARBA" id="ARBA00023242"/>
    </source>
</evidence>
<dbReference type="SMART" id="SM00291">
    <property type="entry name" value="ZnF_ZZ"/>
    <property type="match status" value="1"/>
</dbReference>
<keyword evidence="3" id="KW-0862">Zinc</keyword>
<dbReference type="InterPro" id="IPR036388">
    <property type="entry name" value="WH-like_DNA-bd_sf"/>
</dbReference>
<evidence type="ECO:0000256" key="7">
    <source>
        <dbReference type="PIRNR" id="PIRNR025024"/>
    </source>
</evidence>
<comment type="caution">
    <text evidence="11">The sequence shown here is derived from an EMBL/GenBank/DDBJ whole genome shotgun (WGS) entry which is preliminary data.</text>
</comment>
<dbReference type="PROSITE" id="PS50090">
    <property type="entry name" value="MYB_LIKE"/>
    <property type="match status" value="1"/>
</dbReference>
<dbReference type="PIRSF" id="PIRSF025024">
    <property type="entry name" value="Transcriptional_adaptor_2"/>
    <property type="match status" value="1"/>
</dbReference>
<dbReference type="InterPro" id="IPR043145">
    <property type="entry name" value="Znf_ZZ_sf"/>
</dbReference>
<dbReference type="Gene3D" id="1.10.10.60">
    <property type="entry name" value="Homeodomain-like"/>
    <property type="match status" value="1"/>
</dbReference>
<reference evidence="11" key="1">
    <citation type="submission" date="2022-07" db="EMBL/GenBank/DDBJ databases">
        <title>Genome analysis of Parmales, a sister group of diatoms, reveals the evolutionary specialization of diatoms from phago-mixotrophs to photoautotrophs.</title>
        <authorList>
            <person name="Ban H."/>
            <person name="Sato S."/>
            <person name="Yoshikawa S."/>
            <person name="Kazumasa Y."/>
            <person name="Nakamura Y."/>
            <person name="Ichinomiya M."/>
            <person name="Saitoh K."/>
            <person name="Sato N."/>
            <person name="Blanc-Mathieu R."/>
            <person name="Endo H."/>
            <person name="Kuwata A."/>
            <person name="Ogata H."/>
        </authorList>
    </citation>
    <scope>NUCLEOTIDE SEQUENCE</scope>
</reference>
<organism evidence="11 12">
    <name type="scientific">Triparma retinervis</name>
    <dbReference type="NCBI Taxonomy" id="2557542"/>
    <lineage>
        <taxon>Eukaryota</taxon>
        <taxon>Sar</taxon>
        <taxon>Stramenopiles</taxon>
        <taxon>Ochrophyta</taxon>
        <taxon>Bolidophyceae</taxon>
        <taxon>Parmales</taxon>
        <taxon>Triparmaceae</taxon>
        <taxon>Triparma</taxon>
    </lineage>
</organism>
<dbReference type="SMART" id="SM00717">
    <property type="entry name" value="SANT"/>
    <property type="match status" value="1"/>
</dbReference>
<evidence type="ECO:0000259" key="9">
    <source>
        <dbReference type="PROSITE" id="PS50090"/>
    </source>
</evidence>
<dbReference type="InterPro" id="IPR055141">
    <property type="entry name" value="TADA2A_B-like_dom"/>
</dbReference>
<dbReference type="EMBL" id="BRXZ01000493">
    <property type="protein sequence ID" value="GMI12696.1"/>
    <property type="molecule type" value="Genomic_DNA"/>
</dbReference>
<feature type="region of interest" description="Disordered" evidence="8">
    <location>
        <begin position="406"/>
        <end position="460"/>
    </location>
</feature>
<evidence type="ECO:0000256" key="4">
    <source>
        <dbReference type="ARBA" id="ARBA00023015"/>
    </source>
</evidence>
<dbReference type="CDD" id="cd00167">
    <property type="entry name" value="SANT"/>
    <property type="match status" value="1"/>
</dbReference>
<keyword evidence="4 7" id="KW-0805">Transcription regulation</keyword>
<evidence type="ECO:0000256" key="1">
    <source>
        <dbReference type="ARBA" id="ARBA00022723"/>
    </source>
</evidence>
<dbReference type="Gene3D" id="3.30.60.90">
    <property type="match status" value="1"/>
</dbReference>
<dbReference type="GO" id="GO:0003713">
    <property type="term" value="F:transcription coactivator activity"/>
    <property type="evidence" value="ECO:0007669"/>
    <property type="project" value="InterPro"/>
</dbReference>
<sequence>MNNLDASTSGSDQMEEDLPLASDLLLPTARPLTIECDVCRIDISSMIRVKCAVCDDYDTCLDCFYDVQWGTNPAGKIPRPVRTPPGSQTSGSPQETKTHSKTHGYRICDSVNFPLFSPEWSIGEELLLIEGIQTFGLGNWGEISDHIGRLGSKTHKECMKHYLDVYMGRYGHCLPPTLVNGAKVTQGKIGVVVPHNASYGDPVGRNEAVSTSLNIYRKFEKATSDEERSRLVQEARELDLAMPFNIDTLDSLPGNELNGYMPRRQEYDVEFDNEAESLIGDMDILEKDTSADKELKLAVLRIYNEKIDEREKRKEFARERNLLDYAKLQEADNKRPRDELELIQRMRLFARFQTVTEHSSFISGLLKASSIRSRIEKLQVYHSMGFRTLAEADAYEEEKEKYLENLKGGGATDRKRKSSGVGGEGEGWEEKASNLGKRRLTSKEGGPGGVGEADSGAPATKDEVEIGRKHGLSAREAALCSSLQLPPQAYNEVKRALMKEAQDKGFVSGDTRNLLAKVDVKIEEGKGKKVLEFVLRSGWVKVKDV</sequence>
<evidence type="ECO:0000313" key="11">
    <source>
        <dbReference type="EMBL" id="GMI12696.1"/>
    </source>
</evidence>
<evidence type="ECO:0000256" key="3">
    <source>
        <dbReference type="ARBA" id="ARBA00022833"/>
    </source>
</evidence>
<dbReference type="Pfam" id="PF22941">
    <property type="entry name" value="TADA2A-like_3rd"/>
    <property type="match status" value="1"/>
</dbReference>
<dbReference type="InterPro" id="IPR000433">
    <property type="entry name" value="Znf_ZZ"/>
</dbReference>
<dbReference type="CDD" id="cd02335">
    <property type="entry name" value="ZZ_ADA2"/>
    <property type="match status" value="1"/>
</dbReference>
<dbReference type="GO" id="GO:0005634">
    <property type="term" value="C:nucleus"/>
    <property type="evidence" value="ECO:0007669"/>
    <property type="project" value="UniProtKB-SubCell"/>
</dbReference>
<keyword evidence="1" id="KW-0479">Metal-binding</keyword>
<dbReference type="PROSITE" id="PS51293">
    <property type="entry name" value="SANT"/>
    <property type="match status" value="1"/>
</dbReference>
<dbReference type="GO" id="GO:0006338">
    <property type="term" value="P:chromatin remodeling"/>
    <property type="evidence" value="ECO:0007669"/>
    <property type="project" value="TreeGrafter"/>
</dbReference>
<keyword evidence="2" id="KW-0863">Zinc-finger</keyword>
<keyword evidence="6 7" id="KW-0539">Nucleus</keyword>
<evidence type="ECO:0000313" key="12">
    <source>
        <dbReference type="Proteomes" id="UP001165082"/>
    </source>
</evidence>
<dbReference type="InterPro" id="IPR017884">
    <property type="entry name" value="SANT_dom"/>
</dbReference>
<feature type="domain" description="Myb-like" evidence="9">
    <location>
        <begin position="120"/>
        <end position="166"/>
    </location>
</feature>
<dbReference type="OrthoDB" id="270417at2759"/>
<dbReference type="InterPro" id="IPR041983">
    <property type="entry name" value="ADA2-like_ZZ"/>
</dbReference>
<accession>A0A9W7KVE3</accession>
<dbReference type="SUPFAM" id="SSF57850">
    <property type="entry name" value="RING/U-box"/>
    <property type="match status" value="1"/>
</dbReference>
<dbReference type="Pfam" id="PF00249">
    <property type="entry name" value="Myb_DNA-binding"/>
    <property type="match status" value="1"/>
</dbReference>
<name>A0A9W7KVE3_9STRA</name>
<keyword evidence="12" id="KW-1185">Reference proteome</keyword>
<dbReference type="GO" id="GO:0008270">
    <property type="term" value="F:zinc ion binding"/>
    <property type="evidence" value="ECO:0007669"/>
    <property type="project" value="UniProtKB-KW"/>
</dbReference>
<dbReference type="InterPro" id="IPR001005">
    <property type="entry name" value="SANT/Myb"/>
</dbReference>
<dbReference type="GO" id="GO:0006357">
    <property type="term" value="P:regulation of transcription by RNA polymerase II"/>
    <property type="evidence" value="ECO:0007669"/>
    <property type="project" value="InterPro"/>
</dbReference>
<feature type="region of interest" description="Disordered" evidence="8">
    <location>
        <begin position="75"/>
        <end position="102"/>
    </location>
</feature>
<dbReference type="InterPro" id="IPR009057">
    <property type="entry name" value="Homeodomain-like_sf"/>
</dbReference>
<gene>
    <name evidence="11" type="ORF">TrRE_jg11450</name>
</gene>
<evidence type="ECO:0000256" key="5">
    <source>
        <dbReference type="ARBA" id="ARBA00023163"/>
    </source>
</evidence>
<dbReference type="PANTHER" id="PTHR12374:SF20">
    <property type="entry name" value="TRANSCRIPTIONAL ADAPTER 2-ALPHA"/>
    <property type="match status" value="1"/>
</dbReference>
<dbReference type="AlphaFoldDB" id="A0A9W7KVE3"/>
<dbReference type="SUPFAM" id="SSF46689">
    <property type="entry name" value="Homeodomain-like"/>
    <property type="match status" value="2"/>
</dbReference>
<dbReference type="Pfam" id="PF00569">
    <property type="entry name" value="ZZ"/>
    <property type="match status" value="1"/>
</dbReference>
<keyword evidence="5 7" id="KW-0804">Transcription</keyword>
<evidence type="ECO:0000259" key="10">
    <source>
        <dbReference type="PROSITE" id="PS51293"/>
    </source>
</evidence>
<comment type="subcellular location">
    <subcellularLocation>
        <location evidence="7">Nucleus</location>
    </subcellularLocation>
</comment>
<feature type="compositionally biased region" description="Polar residues" evidence="8">
    <location>
        <begin position="85"/>
        <end position="95"/>
    </location>
</feature>
<proteinExistence type="predicted"/>
<evidence type="ECO:0000256" key="8">
    <source>
        <dbReference type="SAM" id="MobiDB-lite"/>
    </source>
</evidence>